<feature type="region of interest" description="Disordered" evidence="1">
    <location>
        <begin position="1"/>
        <end position="66"/>
    </location>
</feature>
<organism evidence="2 4">
    <name type="scientific">Thanatephorus cucumeris (strain AG1-IB / isolate 7/3/14)</name>
    <name type="common">Lettuce bottom rot fungus</name>
    <name type="synonym">Rhizoctonia solani</name>
    <dbReference type="NCBI Taxonomy" id="1108050"/>
    <lineage>
        <taxon>Eukaryota</taxon>
        <taxon>Fungi</taxon>
        <taxon>Dikarya</taxon>
        <taxon>Basidiomycota</taxon>
        <taxon>Agaricomycotina</taxon>
        <taxon>Agaricomycetes</taxon>
        <taxon>Cantharellales</taxon>
        <taxon>Ceratobasidiaceae</taxon>
        <taxon>Rhizoctonia</taxon>
        <taxon>Rhizoctonia solani AG-1</taxon>
    </lineage>
</organism>
<dbReference type="EMBL" id="CAOJ01011062">
    <property type="protein sequence ID" value="CCO33160.1"/>
    <property type="molecule type" value="Genomic_DNA"/>
</dbReference>
<evidence type="ECO:0000313" key="5">
    <source>
        <dbReference type="Proteomes" id="UP000059188"/>
    </source>
</evidence>
<evidence type="ECO:0000313" key="4">
    <source>
        <dbReference type="Proteomes" id="UP000012065"/>
    </source>
</evidence>
<dbReference type="Proteomes" id="UP000012065">
    <property type="component" value="Unassembled WGS sequence"/>
</dbReference>
<feature type="compositionally biased region" description="Polar residues" evidence="1">
    <location>
        <begin position="19"/>
        <end position="36"/>
    </location>
</feature>
<dbReference type="AlphaFoldDB" id="M5C2D0"/>
<evidence type="ECO:0000313" key="3">
    <source>
        <dbReference type="EMBL" id="CEL63961.1"/>
    </source>
</evidence>
<gene>
    <name evidence="2" type="ORF">BN14_07231</name>
    <name evidence="3" type="ORF">RSOLAG1IB_10944</name>
</gene>
<proteinExistence type="predicted"/>
<reference evidence="2 4" key="2">
    <citation type="journal article" date="2013" name="J. Biotechnol.">
        <title>Establishment and interpretation of the genome sequence of the phytopathogenic fungus Rhizoctonia solani AG1-IB isolate 7/3/14.</title>
        <authorList>
            <person name="Wibberg D.W."/>
            <person name="Jelonek L.J."/>
            <person name="Rupp O.R."/>
            <person name="Hennig M.H."/>
            <person name="Eikmeyer F.E."/>
            <person name="Goesmann A.G."/>
            <person name="Hartmann A.H."/>
            <person name="Borriss R.B."/>
            <person name="Grosch R.G."/>
            <person name="Puehler A.P."/>
            <person name="Schlueter A.S."/>
        </authorList>
    </citation>
    <scope>NUCLEOTIDE SEQUENCE [LARGE SCALE GENOMIC DNA]</scope>
    <source>
        <strain evidence="4">AG1-IB / isolate 7/3/14</strain>
        <strain evidence="2">Isolate 7/3/14</strain>
    </source>
</reference>
<protein>
    <submittedName>
        <fullName evidence="2">Uncharacterized protein</fullName>
    </submittedName>
</protein>
<dbReference type="HOGENOM" id="CLU_1397197_0_0_1"/>
<name>M5C2D0_THACB</name>
<dbReference type="Proteomes" id="UP000059188">
    <property type="component" value="Unassembled WGS sequence"/>
</dbReference>
<sequence length="195" mass="20980">MWGSAFKTRTSRTKPPAPDQNTLDDSLGTTTVNQEGAQDIGDIEPPINPPPSETPRNHSAIDPASNTQAIFDFGAVDVHPAAPQWPTTMGSQPSTPKTRSIVLNGAGVQESLRLGPSTPQRHFRFVTSTPEQQAARANRPRRARSSSPVVALSPAVRQSPVVPRVRPVPRVPVLDFPLDPELVLARIDITGVVPK</sequence>
<reference evidence="3 5" key="3">
    <citation type="submission" date="2014-11" db="EMBL/GenBank/DDBJ databases">
        <authorList>
            <person name="Wibberg Daniel"/>
        </authorList>
    </citation>
    <scope>NUCLEOTIDE SEQUENCE [LARGE SCALE GENOMIC DNA]</scope>
    <source>
        <strain evidence="3">Rhizoctonia solani AG1-IB 7/3/14</strain>
    </source>
</reference>
<accession>M5C2D0</accession>
<keyword evidence="5" id="KW-1185">Reference proteome</keyword>
<evidence type="ECO:0000256" key="1">
    <source>
        <dbReference type="SAM" id="MobiDB-lite"/>
    </source>
</evidence>
<evidence type="ECO:0000313" key="2">
    <source>
        <dbReference type="EMBL" id="CCO33160.1"/>
    </source>
</evidence>
<reference evidence="2" key="1">
    <citation type="submission" date="2012-10" db="EMBL/GenBank/DDBJ databases">
        <authorList>
            <person name="Jelonek L."/>
        </authorList>
    </citation>
    <scope>NUCLEOTIDE SEQUENCE</scope>
    <source>
        <strain evidence="2">Isolate 7/3/14</strain>
    </source>
</reference>
<dbReference type="EMBL" id="LN679190">
    <property type="protein sequence ID" value="CEL63961.1"/>
    <property type="molecule type" value="Genomic_DNA"/>
</dbReference>
<feature type="region of interest" description="Disordered" evidence="1">
    <location>
        <begin position="128"/>
        <end position="151"/>
    </location>
</feature>